<accession>A0A368E0H6</accession>
<dbReference type="EMBL" id="QOQF01000013">
    <property type="protein sequence ID" value="RCL77053.1"/>
    <property type="molecule type" value="Genomic_DNA"/>
</dbReference>
<organism evidence="1 2">
    <name type="scientific">PS1 clade bacterium</name>
    <dbReference type="NCBI Taxonomy" id="2175152"/>
    <lineage>
        <taxon>Bacteria</taxon>
        <taxon>Pseudomonadati</taxon>
        <taxon>Pseudomonadota</taxon>
        <taxon>Alphaproteobacteria</taxon>
        <taxon>PS1 clade</taxon>
    </lineage>
</organism>
<name>A0A368E0H6_9PROT</name>
<proteinExistence type="predicted"/>
<evidence type="ECO:0000313" key="2">
    <source>
        <dbReference type="Proteomes" id="UP000252132"/>
    </source>
</evidence>
<dbReference type="AlphaFoldDB" id="A0A368E0H6"/>
<protein>
    <submittedName>
        <fullName evidence="1">Uncharacterized protein</fullName>
    </submittedName>
</protein>
<comment type="caution">
    <text evidence="1">The sequence shown here is derived from an EMBL/GenBank/DDBJ whole genome shotgun (WGS) entry which is preliminary data.</text>
</comment>
<reference evidence="1 2" key="1">
    <citation type="journal article" date="2018" name="Microbiome">
        <title>Fine metagenomic profile of the Mediterranean stratified and mixed water columns revealed by assembly and recruitment.</title>
        <authorList>
            <person name="Haro-Moreno J.M."/>
            <person name="Lopez-Perez M."/>
            <person name="De La Torre J.R."/>
            <person name="Picazo A."/>
            <person name="Camacho A."/>
            <person name="Rodriguez-Valera F."/>
        </authorList>
    </citation>
    <scope>NUCLEOTIDE SEQUENCE [LARGE SCALE GENOMIC DNA]</scope>
    <source>
        <strain evidence="1">MED-G55</strain>
    </source>
</reference>
<dbReference type="PROSITE" id="PS51257">
    <property type="entry name" value="PROKAR_LIPOPROTEIN"/>
    <property type="match status" value="1"/>
</dbReference>
<evidence type="ECO:0000313" key="1">
    <source>
        <dbReference type="EMBL" id="RCL77053.1"/>
    </source>
</evidence>
<gene>
    <name evidence="1" type="ORF">DBW69_04385</name>
</gene>
<sequence length="533" mass="59132">MKHIFIIIILAGFFAACDRLERPDRKSFAGAEAFCKTLQEMRYAENKFSDVSNELYGHTENLRRLYEVAPEEIAEDLLALYFIFSDTRDAESADILPIFQGLSDTKLAGQEGRVAVYAEQTCNIAYGDNRYKVDPAFEPGSLCPGWPQAGSPLTNNRFPYLLDTSSANYFSTILFSGPFGVKKDGLINIPVGGRATVKGLFPYAKYFGFHPNDMSTNNFPTLMDEMIDPDIGSYNPWREASRPGLDRRYTVHFVMDTPPKIVPSNTVYVGDQKNGGRNMATFLLLRVYGSDLPPLPPNSSGVSLPAITVYDKKGQQLAHYPACDPYPEGYVVSADGTLFPAFPLPDHRAQNQAGRFNLSGNFGIDVDLLSNGDVLYLSSFYGRDHGDVFAVRFKKPKTVNRVQNLPPWSPDLDLRMWTACTYNFWNGGANACVTDSDVATDNEGYLTMVISEKHLRPANAIAKQGVTWLDAGNFLDGQVSLRMLPKKAPFLERLKKDVAAQNFANPFVPQTAFCSQTVFEEGGFKACASQVKN</sequence>
<dbReference type="Proteomes" id="UP000252132">
    <property type="component" value="Unassembled WGS sequence"/>
</dbReference>